<dbReference type="Proteomes" id="UP000596063">
    <property type="component" value="Chromosome"/>
</dbReference>
<dbReference type="PRINTS" id="PR00455">
    <property type="entry name" value="HTHTETR"/>
</dbReference>
<gene>
    <name evidence="4" type="ORF">I6N98_08355</name>
</gene>
<proteinExistence type="predicted"/>
<evidence type="ECO:0000313" key="4">
    <source>
        <dbReference type="EMBL" id="QQD19834.1"/>
    </source>
</evidence>
<protein>
    <submittedName>
        <fullName evidence="4">TetR/AcrR family transcriptional regulator</fullName>
    </submittedName>
</protein>
<evidence type="ECO:0000313" key="5">
    <source>
        <dbReference type="Proteomes" id="UP000596063"/>
    </source>
</evidence>
<dbReference type="SUPFAM" id="SSF48498">
    <property type="entry name" value="Tetracyclin repressor-like, C-terminal domain"/>
    <property type="match status" value="1"/>
</dbReference>
<sequence length="201" mass="21962">MAYRETQQVLDRKQARHQSLLRSAEALVRDGGFAALTMQAVANSSGMAVGTVYRYFPNKEALAAAVFQSATEREVAAVEEALGRRAPPAERLADAVRNFAERAFAAPEFAWALIAEPVDSSVDRARLRYRQRYTELFAAVIDEGVRAGQFVSRYPSFAAAALVGAMAESLLGPLKHPEQPQLLIAELESLCLRALGHSKLD</sequence>
<dbReference type="PROSITE" id="PS50977">
    <property type="entry name" value="HTH_TETR_2"/>
    <property type="match status" value="1"/>
</dbReference>
<dbReference type="Gene3D" id="1.10.10.60">
    <property type="entry name" value="Homeodomain-like"/>
    <property type="match status" value="1"/>
</dbReference>
<organism evidence="4 5">
    <name type="scientific">Spongiibacter nanhainus</name>
    <dbReference type="NCBI Taxonomy" id="2794344"/>
    <lineage>
        <taxon>Bacteria</taxon>
        <taxon>Pseudomonadati</taxon>
        <taxon>Pseudomonadota</taxon>
        <taxon>Gammaproteobacteria</taxon>
        <taxon>Cellvibrionales</taxon>
        <taxon>Spongiibacteraceae</taxon>
        <taxon>Spongiibacter</taxon>
    </lineage>
</organism>
<dbReference type="InterPro" id="IPR036271">
    <property type="entry name" value="Tet_transcr_reg_TetR-rel_C_sf"/>
</dbReference>
<dbReference type="GO" id="GO:0000976">
    <property type="term" value="F:transcription cis-regulatory region binding"/>
    <property type="evidence" value="ECO:0007669"/>
    <property type="project" value="TreeGrafter"/>
</dbReference>
<dbReference type="PANTHER" id="PTHR30055:SF226">
    <property type="entry name" value="HTH-TYPE TRANSCRIPTIONAL REGULATOR PKSA"/>
    <property type="match status" value="1"/>
</dbReference>
<evidence type="ECO:0000259" key="3">
    <source>
        <dbReference type="PROSITE" id="PS50977"/>
    </source>
</evidence>
<dbReference type="SUPFAM" id="SSF46689">
    <property type="entry name" value="Homeodomain-like"/>
    <property type="match status" value="1"/>
</dbReference>
<name>A0A7T4R3Z6_9GAMM</name>
<dbReference type="GO" id="GO:0003700">
    <property type="term" value="F:DNA-binding transcription factor activity"/>
    <property type="evidence" value="ECO:0007669"/>
    <property type="project" value="TreeGrafter"/>
</dbReference>
<dbReference type="Pfam" id="PF17932">
    <property type="entry name" value="TetR_C_24"/>
    <property type="match status" value="1"/>
</dbReference>
<keyword evidence="5" id="KW-1185">Reference proteome</keyword>
<reference evidence="4 5" key="1">
    <citation type="submission" date="2020-12" db="EMBL/GenBank/DDBJ databases">
        <authorList>
            <person name="Shan Y."/>
        </authorList>
    </citation>
    <scope>NUCLEOTIDE SEQUENCE [LARGE SCALE GENOMIC DNA]</scope>
    <source>
        <strain evidence="5">csc3.9</strain>
    </source>
</reference>
<dbReference type="KEGG" id="snan:I6N98_08355"/>
<dbReference type="PANTHER" id="PTHR30055">
    <property type="entry name" value="HTH-TYPE TRANSCRIPTIONAL REGULATOR RUTR"/>
    <property type="match status" value="1"/>
</dbReference>
<feature type="DNA-binding region" description="H-T-H motif" evidence="2">
    <location>
        <begin position="37"/>
        <end position="56"/>
    </location>
</feature>
<dbReference type="EMBL" id="CP066167">
    <property type="protein sequence ID" value="QQD19834.1"/>
    <property type="molecule type" value="Genomic_DNA"/>
</dbReference>
<evidence type="ECO:0000256" key="1">
    <source>
        <dbReference type="ARBA" id="ARBA00023125"/>
    </source>
</evidence>
<dbReference type="InterPro" id="IPR041490">
    <property type="entry name" value="KstR2_TetR_C"/>
</dbReference>
<dbReference type="InterPro" id="IPR009057">
    <property type="entry name" value="Homeodomain-like_sf"/>
</dbReference>
<feature type="domain" description="HTH tetR-type" evidence="3">
    <location>
        <begin position="14"/>
        <end position="74"/>
    </location>
</feature>
<evidence type="ECO:0000256" key="2">
    <source>
        <dbReference type="PROSITE-ProRule" id="PRU00335"/>
    </source>
</evidence>
<dbReference type="Gene3D" id="1.10.357.10">
    <property type="entry name" value="Tetracycline Repressor, domain 2"/>
    <property type="match status" value="1"/>
</dbReference>
<dbReference type="RefSeq" id="WP_198571318.1">
    <property type="nucleotide sequence ID" value="NZ_CP066167.1"/>
</dbReference>
<dbReference type="InterPro" id="IPR001647">
    <property type="entry name" value="HTH_TetR"/>
</dbReference>
<accession>A0A7T4R3Z6</accession>
<dbReference type="AlphaFoldDB" id="A0A7T4R3Z6"/>
<dbReference type="InterPro" id="IPR050109">
    <property type="entry name" value="HTH-type_TetR-like_transc_reg"/>
</dbReference>
<dbReference type="Pfam" id="PF00440">
    <property type="entry name" value="TetR_N"/>
    <property type="match status" value="1"/>
</dbReference>
<keyword evidence="1 2" id="KW-0238">DNA-binding</keyword>